<organism evidence="3 4">
    <name type="scientific">Immundisolibacter cernigliae</name>
    <dbReference type="NCBI Taxonomy" id="1810504"/>
    <lineage>
        <taxon>Bacteria</taxon>
        <taxon>Pseudomonadati</taxon>
        <taxon>Pseudomonadota</taxon>
        <taxon>Gammaproteobacteria</taxon>
        <taxon>Immundisolibacterales</taxon>
        <taxon>Immundisolibacteraceae</taxon>
        <taxon>Immundisolibacter</taxon>
    </lineage>
</organism>
<evidence type="ECO:0000256" key="1">
    <source>
        <dbReference type="ARBA" id="ARBA00023004"/>
    </source>
</evidence>
<gene>
    <name evidence="3" type="ORF">PG2T_01200</name>
</gene>
<dbReference type="InterPro" id="IPR008988">
    <property type="entry name" value="Transcriptional_repressor_C"/>
</dbReference>
<dbReference type="SUPFAM" id="SSF50037">
    <property type="entry name" value="C-terminal domain of transcriptional repressors"/>
    <property type="match status" value="1"/>
</dbReference>
<keyword evidence="1" id="KW-0408">Iron</keyword>
<dbReference type="EMBL" id="CP014671">
    <property type="protein sequence ID" value="ANX05433.1"/>
    <property type="molecule type" value="Genomic_DNA"/>
</dbReference>
<evidence type="ECO:0000313" key="3">
    <source>
        <dbReference type="EMBL" id="ANX05433.1"/>
    </source>
</evidence>
<evidence type="ECO:0000259" key="2">
    <source>
        <dbReference type="SMART" id="SM00899"/>
    </source>
</evidence>
<dbReference type="STRING" id="1810504.PG2T_01200"/>
<proteinExistence type="predicted"/>
<protein>
    <recommendedName>
        <fullName evidence="2">Ferrous iron transporter FeoA-like domain-containing protein</fullName>
    </recommendedName>
</protein>
<dbReference type="Proteomes" id="UP000092952">
    <property type="component" value="Chromosome"/>
</dbReference>
<dbReference type="InterPro" id="IPR007167">
    <property type="entry name" value="Fe-transptr_FeoA-like"/>
</dbReference>
<dbReference type="AlphaFoldDB" id="A0A1B1YXQ9"/>
<accession>A0A1B1YXQ9</accession>
<dbReference type="InterPro" id="IPR038157">
    <property type="entry name" value="FeoA_core_dom"/>
</dbReference>
<reference evidence="4" key="1">
    <citation type="submission" date="2016-03" db="EMBL/GenBank/DDBJ databases">
        <title>Complete genome sequence of Solimmundus cernigliae, representing a novel lineage of polycyclic aromatic hydrocarbon degraders within the Gammaproteobacteria.</title>
        <authorList>
            <person name="Singleton D.R."/>
            <person name="Dickey A.N."/>
            <person name="Scholl E.H."/>
            <person name="Wright F.A."/>
            <person name="Aitken M.D."/>
        </authorList>
    </citation>
    <scope>NUCLEOTIDE SEQUENCE [LARGE SCALE GENOMIC DNA]</scope>
    <source>
        <strain evidence="4">TR3.2</strain>
    </source>
</reference>
<dbReference type="GO" id="GO:0046914">
    <property type="term" value="F:transition metal ion binding"/>
    <property type="evidence" value="ECO:0007669"/>
    <property type="project" value="InterPro"/>
</dbReference>
<sequence length="68" mass="7341">MRVVAVQVPDAQPQWQLWLEEIGFVPGEPVTVLARGVPGGDPLVVRIGASTFALRRAEAACVLVQDYP</sequence>
<dbReference type="Pfam" id="PF04023">
    <property type="entry name" value="FeoA"/>
    <property type="match status" value="1"/>
</dbReference>
<dbReference type="InParanoid" id="A0A1B1YXQ9"/>
<evidence type="ECO:0000313" key="4">
    <source>
        <dbReference type="Proteomes" id="UP000092952"/>
    </source>
</evidence>
<dbReference type="Gene3D" id="2.30.30.90">
    <property type="match status" value="1"/>
</dbReference>
<feature type="domain" description="Ferrous iron transporter FeoA-like" evidence="2">
    <location>
        <begin position="1"/>
        <end position="66"/>
    </location>
</feature>
<dbReference type="SMART" id="SM00899">
    <property type="entry name" value="FeoA"/>
    <property type="match status" value="1"/>
</dbReference>
<name>A0A1B1YXQ9_9GAMM</name>
<keyword evidence="4" id="KW-1185">Reference proteome</keyword>
<dbReference type="KEGG" id="gbi:PG2T_01200"/>